<organism evidence="3 4">
    <name type="scientific">Bacillus pseudomycoides</name>
    <dbReference type="NCBI Taxonomy" id="64104"/>
    <lineage>
        <taxon>Bacteria</taxon>
        <taxon>Bacillati</taxon>
        <taxon>Bacillota</taxon>
        <taxon>Bacilli</taxon>
        <taxon>Bacillales</taxon>
        <taxon>Bacillaceae</taxon>
        <taxon>Bacillus</taxon>
        <taxon>Bacillus cereus group</taxon>
    </lineage>
</organism>
<gene>
    <name evidence="3" type="ORF">CON65_19305</name>
</gene>
<dbReference type="AlphaFoldDB" id="A0AA91ZS31"/>
<feature type="transmembrane region" description="Helical" evidence="1">
    <location>
        <begin position="107"/>
        <end position="127"/>
    </location>
</feature>
<dbReference type="PANTHER" id="PTHR14969">
    <property type="entry name" value="SPHINGOSINE-1-PHOSPHATE PHOSPHOHYDROLASE"/>
    <property type="match status" value="1"/>
</dbReference>
<keyword evidence="1" id="KW-0472">Membrane</keyword>
<feature type="domain" description="Phosphatidic acid phosphatase type 2/haloperoxidase" evidence="2">
    <location>
        <begin position="36"/>
        <end position="150"/>
    </location>
</feature>
<comment type="caution">
    <text evidence="3">The sequence shown here is derived from an EMBL/GenBank/DDBJ whole genome shotgun (WGS) entry which is preliminary data.</text>
</comment>
<evidence type="ECO:0000313" key="3">
    <source>
        <dbReference type="EMBL" id="PED81054.1"/>
    </source>
</evidence>
<dbReference type="Proteomes" id="UP000221020">
    <property type="component" value="Unassembled WGS sequence"/>
</dbReference>
<feature type="transmembrane region" description="Helical" evidence="1">
    <location>
        <begin position="7"/>
        <end position="32"/>
    </location>
</feature>
<dbReference type="EMBL" id="NVOR01000083">
    <property type="protein sequence ID" value="PED81054.1"/>
    <property type="molecule type" value="Genomic_DNA"/>
</dbReference>
<dbReference type="Gene3D" id="1.20.144.10">
    <property type="entry name" value="Phosphatidic acid phosphatase type 2/haloperoxidase"/>
    <property type="match status" value="2"/>
</dbReference>
<sequence length="167" mass="19275">MTKIMKFFTTIGSTSVVIVISVLALFFLYKVLHHRTELILFVTVIMGTAVFNQVLKFMFKRARPTLHRFIEESGYSFPSGHSMEAFALYGVLTFLLWRHITTRIGRIFLILISVIMTVAIGVSRIYLGVHYPSDVLGGYLASCFWLTVTIWIFQHYVENRKQQAKML</sequence>
<dbReference type="CDD" id="cd03392">
    <property type="entry name" value="PAP2_like_2"/>
    <property type="match status" value="1"/>
</dbReference>
<dbReference type="InterPro" id="IPR036938">
    <property type="entry name" value="PAP2/HPO_sf"/>
</dbReference>
<keyword evidence="1" id="KW-0812">Transmembrane</keyword>
<dbReference type="InterPro" id="IPR000326">
    <property type="entry name" value="PAP2/HPO"/>
</dbReference>
<dbReference type="PANTHER" id="PTHR14969:SF13">
    <property type="entry name" value="AT30094P"/>
    <property type="match status" value="1"/>
</dbReference>
<name>A0AA91ZS31_9BACI</name>
<feature type="transmembrane region" description="Helical" evidence="1">
    <location>
        <begin position="139"/>
        <end position="157"/>
    </location>
</feature>
<reference evidence="3 4" key="1">
    <citation type="submission" date="2017-09" db="EMBL/GenBank/DDBJ databases">
        <title>Large-scale bioinformatics analysis of Bacillus genomes uncovers conserved roles of natural products in bacterial physiology.</title>
        <authorList>
            <consortium name="Agbiome Team Llc"/>
            <person name="Bleich R.M."/>
            <person name="Grubbs K.J."/>
            <person name="Santa Maria K.C."/>
            <person name="Allen S.E."/>
            <person name="Farag S."/>
            <person name="Shank E.A."/>
            <person name="Bowers A."/>
        </authorList>
    </citation>
    <scope>NUCLEOTIDE SEQUENCE [LARGE SCALE GENOMIC DNA]</scope>
    <source>
        <strain evidence="3 4">AFS092012</strain>
    </source>
</reference>
<evidence type="ECO:0000256" key="1">
    <source>
        <dbReference type="SAM" id="Phobius"/>
    </source>
</evidence>
<accession>A0AA91ZS31</accession>
<evidence type="ECO:0000259" key="2">
    <source>
        <dbReference type="SMART" id="SM00014"/>
    </source>
</evidence>
<evidence type="ECO:0000313" key="4">
    <source>
        <dbReference type="Proteomes" id="UP000221020"/>
    </source>
</evidence>
<keyword evidence="1" id="KW-1133">Transmembrane helix</keyword>
<dbReference type="Pfam" id="PF01569">
    <property type="entry name" value="PAP2"/>
    <property type="match status" value="1"/>
</dbReference>
<protein>
    <submittedName>
        <fullName evidence="3">Phosphatase PAP2 family protein</fullName>
    </submittedName>
</protein>
<dbReference type="SMART" id="SM00014">
    <property type="entry name" value="acidPPc"/>
    <property type="match status" value="1"/>
</dbReference>
<proteinExistence type="predicted"/>
<feature type="transmembrane region" description="Helical" evidence="1">
    <location>
        <begin position="38"/>
        <end position="59"/>
    </location>
</feature>
<dbReference type="SUPFAM" id="SSF48317">
    <property type="entry name" value="Acid phosphatase/Vanadium-dependent haloperoxidase"/>
    <property type="match status" value="1"/>
</dbReference>